<dbReference type="EMBL" id="JAMSHJ010000002">
    <property type="protein sequence ID" value="KAI5437083.1"/>
    <property type="molecule type" value="Genomic_DNA"/>
</dbReference>
<sequence>MASTSNSFTVYSNAKVPLFEGENYDFLPVKMETLFTYLDVLEFVQNGYEEPAPTEAEESSQRLEELKKKKKIIDVGVLRMIQRAISISIIPRIMRAKTSKEAWNILQQGFEEDSNGKPQCHNCKRFGHIQKDYRFANQQHASFAEGENDEGNLFFACQKAFQEDKNVWYLDSGCRNHMTGKNETFISIDSSFGSKVKLGNGEHDEVKGKGSIGVTTK</sequence>
<organism evidence="2 3">
    <name type="scientific">Pisum sativum</name>
    <name type="common">Garden pea</name>
    <name type="synonym">Lathyrus oleraceus</name>
    <dbReference type="NCBI Taxonomy" id="3888"/>
    <lineage>
        <taxon>Eukaryota</taxon>
        <taxon>Viridiplantae</taxon>
        <taxon>Streptophyta</taxon>
        <taxon>Embryophyta</taxon>
        <taxon>Tracheophyta</taxon>
        <taxon>Spermatophyta</taxon>
        <taxon>Magnoliopsida</taxon>
        <taxon>eudicotyledons</taxon>
        <taxon>Gunneridae</taxon>
        <taxon>Pentapetalae</taxon>
        <taxon>rosids</taxon>
        <taxon>fabids</taxon>
        <taxon>Fabales</taxon>
        <taxon>Fabaceae</taxon>
        <taxon>Papilionoideae</taxon>
        <taxon>50 kb inversion clade</taxon>
        <taxon>NPAAA clade</taxon>
        <taxon>Hologalegina</taxon>
        <taxon>IRL clade</taxon>
        <taxon>Fabeae</taxon>
        <taxon>Lathyrus</taxon>
    </lineage>
</organism>
<evidence type="ECO:0000313" key="3">
    <source>
        <dbReference type="Proteomes" id="UP001058974"/>
    </source>
</evidence>
<dbReference type="Pfam" id="PF22936">
    <property type="entry name" value="Pol_BBD"/>
    <property type="match status" value="1"/>
</dbReference>
<dbReference type="Pfam" id="PF14223">
    <property type="entry name" value="Retrotran_gag_2"/>
    <property type="match status" value="1"/>
</dbReference>
<proteinExistence type="predicted"/>
<reference evidence="2 3" key="1">
    <citation type="journal article" date="2022" name="Nat. Genet.">
        <title>Improved pea reference genome and pan-genome highlight genomic features and evolutionary characteristics.</title>
        <authorList>
            <person name="Yang T."/>
            <person name="Liu R."/>
            <person name="Luo Y."/>
            <person name="Hu S."/>
            <person name="Wang D."/>
            <person name="Wang C."/>
            <person name="Pandey M.K."/>
            <person name="Ge S."/>
            <person name="Xu Q."/>
            <person name="Li N."/>
            <person name="Li G."/>
            <person name="Huang Y."/>
            <person name="Saxena R.K."/>
            <person name="Ji Y."/>
            <person name="Li M."/>
            <person name="Yan X."/>
            <person name="He Y."/>
            <person name="Liu Y."/>
            <person name="Wang X."/>
            <person name="Xiang C."/>
            <person name="Varshney R.K."/>
            <person name="Ding H."/>
            <person name="Gao S."/>
            <person name="Zong X."/>
        </authorList>
    </citation>
    <scope>NUCLEOTIDE SEQUENCE [LARGE SCALE GENOMIC DNA]</scope>
    <source>
        <strain evidence="2 3">cv. Zhongwan 6</strain>
    </source>
</reference>
<evidence type="ECO:0000313" key="2">
    <source>
        <dbReference type="EMBL" id="KAI5437083.1"/>
    </source>
</evidence>
<accession>A0A9D4YCJ4</accession>
<protein>
    <recommendedName>
        <fullName evidence="1">Retrovirus-related Pol polyprotein from transposon TNT 1-94-like beta-barrel domain-containing protein</fullName>
    </recommendedName>
</protein>
<evidence type="ECO:0000259" key="1">
    <source>
        <dbReference type="Pfam" id="PF22936"/>
    </source>
</evidence>
<dbReference type="Gramene" id="Psat02G0327100-T1">
    <property type="protein sequence ID" value="KAI5437083.1"/>
    <property type="gene ID" value="KIW84_023271"/>
</dbReference>
<dbReference type="PANTHER" id="PTHR35317">
    <property type="entry name" value="OS04G0629600 PROTEIN"/>
    <property type="match status" value="1"/>
</dbReference>
<dbReference type="PANTHER" id="PTHR35317:SF35">
    <property type="entry name" value="DUF4219 DOMAIN-CONTAINING PROTEIN"/>
    <property type="match status" value="1"/>
</dbReference>
<dbReference type="AlphaFoldDB" id="A0A9D4YCJ4"/>
<name>A0A9D4YCJ4_PEA</name>
<keyword evidence="3" id="KW-1185">Reference proteome</keyword>
<comment type="caution">
    <text evidence="2">The sequence shown here is derived from an EMBL/GenBank/DDBJ whole genome shotgun (WGS) entry which is preliminary data.</text>
</comment>
<gene>
    <name evidence="2" type="ORF">KIW84_023271</name>
</gene>
<dbReference type="InterPro" id="IPR054722">
    <property type="entry name" value="PolX-like_BBD"/>
</dbReference>
<feature type="domain" description="Retrovirus-related Pol polyprotein from transposon TNT 1-94-like beta-barrel" evidence="1">
    <location>
        <begin position="168"/>
        <end position="216"/>
    </location>
</feature>
<dbReference type="Proteomes" id="UP001058974">
    <property type="component" value="Chromosome 2"/>
</dbReference>